<dbReference type="Proteomes" id="UP001524502">
    <property type="component" value="Unassembled WGS sequence"/>
</dbReference>
<evidence type="ECO:0000313" key="9">
    <source>
        <dbReference type="EMBL" id="MCQ4636050.1"/>
    </source>
</evidence>
<comment type="caution">
    <text evidence="9">The sequence shown here is derived from an EMBL/GenBank/DDBJ whole genome shotgun (WGS) entry which is preliminary data.</text>
</comment>
<proteinExistence type="inferred from homology"/>
<feature type="transmembrane region" description="Helical" evidence="7">
    <location>
        <begin position="106"/>
        <end position="124"/>
    </location>
</feature>
<dbReference type="PANTHER" id="PTHR42920:SF5">
    <property type="entry name" value="EAMA DOMAIN-CONTAINING PROTEIN"/>
    <property type="match status" value="1"/>
</dbReference>
<evidence type="ECO:0000256" key="4">
    <source>
        <dbReference type="ARBA" id="ARBA00022692"/>
    </source>
</evidence>
<keyword evidence="4 7" id="KW-0812">Transmembrane</keyword>
<feature type="transmembrane region" description="Helical" evidence="7">
    <location>
        <begin position="36"/>
        <end position="55"/>
    </location>
</feature>
<accession>A0ABT1RLI0</accession>
<sequence>MRKFKGELCLLLAALIWGSAFIFQKMGMDHVGPFTFGFFRFTLGSLALLPLIWGYGKINAKRPEPKEITPFRNRVLLLGGLQCGIASFVAGSLQQIGIVYTTAGKAGFITSLDIIIVPILLLFLKRRVGTFTWIGVAIAGFGLYLLCITEGFTIQLGDGLVMACAFCYSLQILLIDYYSDKVDAIKLSFLQFLISGLLSGVFMLFLETVSLQDIIDCAVPILYTAILEVSIAFTLQIIGQKDTPPAIAALIMSLEAFFSAVCGALFLGEVMSGREMLGCALMLTAFIISQIPDKKERAQRRELR</sequence>
<feature type="transmembrane region" description="Helical" evidence="7">
    <location>
        <begin position="246"/>
        <end position="267"/>
    </location>
</feature>
<evidence type="ECO:0000259" key="8">
    <source>
        <dbReference type="Pfam" id="PF00892"/>
    </source>
</evidence>
<keyword evidence="5 7" id="KW-1133">Transmembrane helix</keyword>
<reference evidence="9 10" key="1">
    <citation type="submission" date="2022-06" db="EMBL/GenBank/DDBJ databases">
        <title>Isolation of gut microbiota from human fecal samples.</title>
        <authorList>
            <person name="Pamer E.G."/>
            <person name="Barat B."/>
            <person name="Waligurski E."/>
            <person name="Medina S."/>
            <person name="Paddock L."/>
            <person name="Mostad J."/>
        </authorList>
    </citation>
    <scope>NUCLEOTIDE SEQUENCE [LARGE SCALE GENOMIC DNA]</scope>
    <source>
        <strain evidence="9 10">SL.3.17</strain>
    </source>
</reference>
<feature type="transmembrane region" description="Helical" evidence="7">
    <location>
        <begin position="187"/>
        <end position="206"/>
    </location>
</feature>
<comment type="similarity">
    <text evidence="2">Belongs to the EamA transporter family.</text>
</comment>
<dbReference type="PANTHER" id="PTHR42920">
    <property type="entry name" value="OS03G0707200 PROTEIN-RELATED"/>
    <property type="match status" value="1"/>
</dbReference>
<gene>
    <name evidence="9" type="ORF">NE619_04870</name>
</gene>
<evidence type="ECO:0000256" key="2">
    <source>
        <dbReference type="ARBA" id="ARBA00007362"/>
    </source>
</evidence>
<name>A0ABT1RLI0_9FIRM</name>
<evidence type="ECO:0000256" key="7">
    <source>
        <dbReference type="SAM" id="Phobius"/>
    </source>
</evidence>
<feature type="transmembrane region" description="Helical" evidence="7">
    <location>
        <begin position="218"/>
        <end position="239"/>
    </location>
</feature>
<dbReference type="RefSeq" id="WP_256131239.1">
    <property type="nucleotide sequence ID" value="NZ_JANFXK010000004.1"/>
</dbReference>
<comment type="subcellular location">
    <subcellularLocation>
        <location evidence="1">Cell membrane</location>
        <topology evidence="1">Multi-pass membrane protein</topology>
    </subcellularLocation>
</comment>
<dbReference type="InterPro" id="IPR000620">
    <property type="entry name" value="EamA_dom"/>
</dbReference>
<feature type="transmembrane region" description="Helical" evidence="7">
    <location>
        <begin position="75"/>
        <end position="100"/>
    </location>
</feature>
<dbReference type="SUPFAM" id="SSF103481">
    <property type="entry name" value="Multidrug resistance efflux transporter EmrE"/>
    <property type="match status" value="2"/>
</dbReference>
<organism evidence="9 10">
    <name type="scientific">Anaerovorax odorimutans</name>
    <dbReference type="NCBI Taxonomy" id="109327"/>
    <lineage>
        <taxon>Bacteria</taxon>
        <taxon>Bacillati</taxon>
        <taxon>Bacillota</taxon>
        <taxon>Clostridia</taxon>
        <taxon>Peptostreptococcales</taxon>
        <taxon>Anaerovoracaceae</taxon>
        <taxon>Anaerovorax</taxon>
    </lineage>
</organism>
<evidence type="ECO:0000313" key="10">
    <source>
        <dbReference type="Proteomes" id="UP001524502"/>
    </source>
</evidence>
<evidence type="ECO:0000256" key="5">
    <source>
        <dbReference type="ARBA" id="ARBA00022989"/>
    </source>
</evidence>
<evidence type="ECO:0000256" key="3">
    <source>
        <dbReference type="ARBA" id="ARBA00022475"/>
    </source>
</evidence>
<evidence type="ECO:0000256" key="1">
    <source>
        <dbReference type="ARBA" id="ARBA00004651"/>
    </source>
</evidence>
<keyword evidence="6 7" id="KW-0472">Membrane</keyword>
<keyword evidence="10" id="KW-1185">Reference proteome</keyword>
<feature type="domain" description="EamA" evidence="8">
    <location>
        <begin position="5"/>
        <end position="146"/>
    </location>
</feature>
<dbReference type="InterPro" id="IPR051258">
    <property type="entry name" value="Diverse_Substrate_Transporter"/>
</dbReference>
<feature type="domain" description="EamA" evidence="8">
    <location>
        <begin position="156"/>
        <end position="288"/>
    </location>
</feature>
<dbReference type="EMBL" id="JANFXK010000004">
    <property type="protein sequence ID" value="MCQ4636050.1"/>
    <property type="molecule type" value="Genomic_DNA"/>
</dbReference>
<dbReference type="Pfam" id="PF00892">
    <property type="entry name" value="EamA"/>
    <property type="match status" value="2"/>
</dbReference>
<evidence type="ECO:0000256" key="6">
    <source>
        <dbReference type="ARBA" id="ARBA00023136"/>
    </source>
</evidence>
<feature type="transmembrane region" description="Helical" evidence="7">
    <location>
        <begin position="131"/>
        <end position="154"/>
    </location>
</feature>
<dbReference type="InterPro" id="IPR037185">
    <property type="entry name" value="EmrE-like"/>
</dbReference>
<protein>
    <submittedName>
        <fullName evidence="9">DMT family transporter</fullName>
    </submittedName>
</protein>
<keyword evidence="3" id="KW-1003">Cell membrane</keyword>